<organism evidence="1 2">
    <name type="scientific">Kingdonia uniflora</name>
    <dbReference type="NCBI Taxonomy" id="39325"/>
    <lineage>
        <taxon>Eukaryota</taxon>
        <taxon>Viridiplantae</taxon>
        <taxon>Streptophyta</taxon>
        <taxon>Embryophyta</taxon>
        <taxon>Tracheophyta</taxon>
        <taxon>Spermatophyta</taxon>
        <taxon>Magnoliopsida</taxon>
        <taxon>Ranunculales</taxon>
        <taxon>Circaeasteraceae</taxon>
        <taxon>Kingdonia</taxon>
    </lineage>
</organism>
<protein>
    <submittedName>
        <fullName evidence="1">Uncharacterized protein</fullName>
    </submittedName>
</protein>
<dbReference type="PANTHER" id="PTHR14140:SF27">
    <property type="entry name" value="OS04G0289800 PROTEIN"/>
    <property type="match status" value="1"/>
</dbReference>
<evidence type="ECO:0000313" key="1">
    <source>
        <dbReference type="EMBL" id="KAF6138087.1"/>
    </source>
</evidence>
<dbReference type="AlphaFoldDB" id="A0A7J7L653"/>
<sequence>MPLLKYVIIVLSADDNAEGGTFPLYSLLCRHAKFSLLPNQQAVAREFSCLIDWKVMTLPLTFPYAHNFCKPCLEDAFIRHTFVRERTCHGCRRPLRTQKNVMKWPSCPTNISDFLQNPQEETTTIKAAGNP</sequence>
<dbReference type="Gene3D" id="3.30.40.10">
    <property type="entry name" value="Zinc/RING finger domain, C3HC4 (zinc finger)"/>
    <property type="match status" value="1"/>
</dbReference>
<dbReference type="Proteomes" id="UP000541444">
    <property type="component" value="Unassembled WGS sequence"/>
</dbReference>
<reference evidence="1 2" key="1">
    <citation type="journal article" date="2020" name="IScience">
        <title>Genome Sequencing of the Endangered Kingdonia uniflora (Circaeasteraceae, Ranunculales) Reveals Potential Mechanisms of Evolutionary Specialization.</title>
        <authorList>
            <person name="Sun Y."/>
            <person name="Deng T."/>
            <person name="Zhang A."/>
            <person name="Moore M.J."/>
            <person name="Landis J.B."/>
            <person name="Lin N."/>
            <person name="Zhang H."/>
            <person name="Zhang X."/>
            <person name="Huang J."/>
            <person name="Zhang X."/>
            <person name="Sun H."/>
            <person name="Wang H."/>
        </authorList>
    </citation>
    <scope>NUCLEOTIDE SEQUENCE [LARGE SCALE GENOMIC DNA]</scope>
    <source>
        <strain evidence="1">TB1705</strain>
        <tissue evidence="1">Leaf</tissue>
    </source>
</reference>
<dbReference type="GO" id="GO:0044027">
    <property type="term" value="P:negative regulation of gene expression via chromosomal CpG island methylation"/>
    <property type="evidence" value="ECO:0007669"/>
    <property type="project" value="TreeGrafter"/>
</dbReference>
<comment type="caution">
    <text evidence="1">The sequence shown here is derived from an EMBL/GenBank/DDBJ whole genome shotgun (WGS) entry which is preliminary data.</text>
</comment>
<dbReference type="OrthoDB" id="1738677at2759"/>
<proteinExistence type="predicted"/>
<dbReference type="GO" id="GO:0016567">
    <property type="term" value="P:protein ubiquitination"/>
    <property type="evidence" value="ECO:0007669"/>
    <property type="project" value="TreeGrafter"/>
</dbReference>
<name>A0A7J7L653_9MAGN</name>
<dbReference type="SUPFAM" id="SSF57850">
    <property type="entry name" value="RING/U-box"/>
    <property type="match status" value="1"/>
</dbReference>
<dbReference type="InterPro" id="IPR045134">
    <property type="entry name" value="UHRF1/2-like"/>
</dbReference>
<evidence type="ECO:0000313" key="2">
    <source>
        <dbReference type="Proteomes" id="UP000541444"/>
    </source>
</evidence>
<dbReference type="PANTHER" id="PTHR14140">
    <property type="entry name" value="E3 UBIQUITIN-PROTEIN LIGASE UHRF-RELATED"/>
    <property type="match status" value="1"/>
</dbReference>
<keyword evidence="2" id="KW-1185">Reference proteome</keyword>
<gene>
    <name evidence="1" type="ORF">GIB67_033501</name>
</gene>
<dbReference type="InterPro" id="IPR013083">
    <property type="entry name" value="Znf_RING/FYVE/PHD"/>
</dbReference>
<dbReference type="GO" id="GO:0061630">
    <property type="term" value="F:ubiquitin protein ligase activity"/>
    <property type="evidence" value="ECO:0007669"/>
    <property type="project" value="TreeGrafter"/>
</dbReference>
<accession>A0A7J7L653</accession>
<dbReference type="EMBL" id="JACGCM010002614">
    <property type="protein sequence ID" value="KAF6138087.1"/>
    <property type="molecule type" value="Genomic_DNA"/>
</dbReference>